<feature type="domain" description="DUF7507" evidence="1">
    <location>
        <begin position="171"/>
        <end position="248"/>
    </location>
</feature>
<protein>
    <recommendedName>
        <fullName evidence="1">DUF7507 domain-containing protein</fullName>
    </recommendedName>
</protein>
<accession>A0A7D5QZ80</accession>
<dbReference type="AlphaFoldDB" id="A0A7D5QZ80"/>
<dbReference type="RefSeq" id="WP_179363451.1">
    <property type="nucleotide sequence ID" value="NZ_CP026994.1"/>
</dbReference>
<proteinExistence type="predicted"/>
<evidence type="ECO:0000313" key="2">
    <source>
        <dbReference type="EMBL" id="QLH04556.1"/>
    </source>
</evidence>
<keyword evidence="3" id="KW-1185">Reference proteome</keyword>
<dbReference type="KEGG" id="nox:C5F49_03910"/>
<reference evidence="2 3" key="1">
    <citation type="submission" date="2018-02" db="EMBL/GenBank/DDBJ databases">
        <title>Complete genome of Nitrosopumilus oxyclinae HCE1.</title>
        <authorList>
            <person name="Qin W."/>
            <person name="Zheng Y."/>
            <person name="Stahl D.A."/>
        </authorList>
    </citation>
    <scope>NUCLEOTIDE SEQUENCE [LARGE SCALE GENOMIC DNA]</scope>
    <source>
        <strain evidence="2 3">HCE1</strain>
    </source>
</reference>
<gene>
    <name evidence="2" type="ORF">C5F49_03910</name>
</gene>
<evidence type="ECO:0000259" key="1">
    <source>
        <dbReference type="Pfam" id="PF24346"/>
    </source>
</evidence>
<dbReference type="Pfam" id="PF24346">
    <property type="entry name" value="DUF7507"/>
    <property type="match status" value="1"/>
</dbReference>
<dbReference type="InterPro" id="IPR055354">
    <property type="entry name" value="DUF7507"/>
</dbReference>
<dbReference type="GeneID" id="56061077"/>
<name>A0A7D5QZ80_9ARCH</name>
<dbReference type="OrthoDB" id="10604at2157"/>
<dbReference type="EMBL" id="CP026994">
    <property type="protein sequence ID" value="QLH04556.1"/>
    <property type="molecule type" value="Genomic_DNA"/>
</dbReference>
<evidence type="ECO:0000313" key="3">
    <source>
        <dbReference type="Proteomes" id="UP000509441"/>
    </source>
</evidence>
<sequence>MPKNRRGLSSVVGALFFTVLMIAGFSVLSLALDAQTDIVTTQRIVSDLEIKKQQEQFGLIVSTDANNFLDVGVNNFGQNPVEISSIWITNKTLPTQPVNRYDVNYDDAFVPSGFTSNVVENQILQMIPDTYDIKVISSFGTIKVTELTVGTGPSSSGLRAELVTDPPDVIIGQNVTIAMVVTNTGNSLIKNVEPDTLSFVGTGSGSVVASSSHTPPSVDLDSGASVMFTWDYQVTGASSDLLTFSAVARGDDVIPDDVSSNVVSDVSILRLPTDGGSGENDPDIINEELLARPKLFLTIPSSQGDSGQKALWGVNIANPVNAPMEVTKLSLTAFSPGANNNDKLFASNCQAENIFPTGTNDWDCPSENIIMWQDFTNPVTIPPNSTESFLVKVLPGSIAGQNILESIVVQASVFTNVGSFGKSGYQSTMYDGADVIGNVYLSDTVNSVLSTDIQSSRVGIIPNSVETFNIVFADLDTDDNTFIDSGGKLIINIPKEWTDVTILGGTSGFVSTPSVTVFGDGSTQIIGITSSNLGTSSNVADTIQFSARAPNITNDQMYVMYVLAQGQTDNNFSVGPLSEIVLQVDGS</sequence>
<dbReference type="Proteomes" id="UP000509441">
    <property type="component" value="Chromosome"/>
</dbReference>
<organism evidence="2 3">
    <name type="scientific">Nitrosopumilus oxyclinae</name>
    <dbReference type="NCBI Taxonomy" id="1959104"/>
    <lineage>
        <taxon>Archaea</taxon>
        <taxon>Nitrososphaerota</taxon>
        <taxon>Nitrososphaeria</taxon>
        <taxon>Nitrosopumilales</taxon>
        <taxon>Nitrosopumilaceae</taxon>
        <taxon>Nitrosopumilus</taxon>
    </lineage>
</organism>
<dbReference type="InterPro" id="IPR013783">
    <property type="entry name" value="Ig-like_fold"/>
</dbReference>
<dbReference type="Gene3D" id="2.60.40.10">
    <property type="entry name" value="Immunoglobulins"/>
    <property type="match status" value="1"/>
</dbReference>